<evidence type="ECO:0000256" key="1">
    <source>
        <dbReference type="ARBA" id="ARBA00000514"/>
    </source>
</evidence>
<dbReference type="InterPro" id="IPR004701">
    <property type="entry name" value="PTS_EIIA_man-typ"/>
</dbReference>
<evidence type="ECO:0000256" key="11">
    <source>
        <dbReference type="ARBA" id="ARBA00022597"/>
    </source>
</evidence>
<dbReference type="EC" id="2.7.1.191" evidence="5"/>
<dbReference type="SUPFAM" id="SSF53062">
    <property type="entry name" value="PTS system fructose IIA component-like"/>
    <property type="match status" value="1"/>
</dbReference>
<comment type="catalytic activity">
    <reaction evidence="1">
        <text>D-mannose(out) + N(pros)-phospho-L-histidyl-[protein] = D-mannose 6-phosphate(in) + L-histidyl-[protein]</text>
        <dbReference type="Rhea" id="RHEA:49232"/>
        <dbReference type="Rhea" id="RHEA-COMP:9745"/>
        <dbReference type="Rhea" id="RHEA-COMP:9746"/>
        <dbReference type="ChEBI" id="CHEBI:4208"/>
        <dbReference type="ChEBI" id="CHEBI:29979"/>
        <dbReference type="ChEBI" id="CHEBI:58735"/>
        <dbReference type="ChEBI" id="CHEBI:64837"/>
        <dbReference type="EC" id="2.7.1.191"/>
    </reaction>
</comment>
<dbReference type="PROSITE" id="PS51101">
    <property type="entry name" value="PTS_EIIB_TYPE_4"/>
    <property type="match status" value="1"/>
</dbReference>
<evidence type="ECO:0000256" key="5">
    <source>
        <dbReference type="ARBA" id="ARBA00011929"/>
    </source>
</evidence>
<name>A0A1H6V4K3_9FIRM</name>
<dbReference type="Gene3D" id="3.40.35.10">
    <property type="entry name" value="Phosphotransferase system, sorbose subfamily IIB component"/>
    <property type="match status" value="1"/>
</dbReference>
<dbReference type="Pfam" id="PF03830">
    <property type="entry name" value="PTSIIB_sorb"/>
    <property type="match status" value="1"/>
</dbReference>
<dbReference type="SUPFAM" id="SSF52728">
    <property type="entry name" value="PTS IIb component"/>
    <property type="match status" value="1"/>
</dbReference>
<dbReference type="PANTHER" id="PTHR33799:SF1">
    <property type="entry name" value="PTS SYSTEM MANNOSE-SPECIFIC EIIAB COMPONENT-RELATED"/>
    <property type="match status" value="1"/>
</dbReference>
<comment type="subunit">
    <text evidence="4">Homodimer.</text>
</comment>
<evidence type="ECO:0000256" key="7">
    <source>
        <dbReference type="ARBA" id="ARBA00022448"/>
    </source>
</evidence>
<evidence type="ECO:0000256" key="15">
    <source>
        <dbReference type="ARBA" id="ARBA00023136"/>
    </source>
</evidence>
<keyword evidence="11" id="KW-0762">Sugar transport</keyword>
<dbReference type="GO" id="GO:0005886">
    <property type="term" value="C:plasma membrane"/>
    <property type="evidence" value="ECO:0007669"/>
    <property type="project" value="UniProtKB-SubCell"/>
</dbReference>
<comment type="function">
    <text evidence="16">The phosphoenolpyruvate-dependent sugar phosphotransferase system (sugar PTS), a major carbohydrate active transport system, catalyzes the phosphorylation of incoming sugar substrates concomitantly with their translocation across the cell membrane. The enzyme II ManXYZ PTS system is involved in mannose transport.</text>
</comment>
<evidence type="ECO:0000256" key="13">
    <source>
        <dbReference type="ARBA" id="ARBA00022683"/>
    </source>
</evidence>
<evidence type="ECO:0000256" key="16">
    <source>
        <dbReference type="ARBA" id="ARBA00023757"/>
    </source>
</evidence>
<reference evidence="22" key="1">
    <citation type="submission" date="2016-10" db="EMBL/GenBank/DDBJ databases">
        <authorList>
            <person name="Varghese N."/>
        </authorList>
    </citation>
    <scope>NUCLEOTIDE SEQUENCE [LARGE SCALE GENOMIC DNA]</scope>
    <source>
        <strain evidence="22">DSM 20406</strain>
    </source>
</reference>
<dbReference type="GO" id="GO:0005737">
    <property type="term" value="C:cytoplasm"/>
    <property type="evidence" value="ECO:0007669"/>
    <property type="project" value="UniProtKB-SubCell"/>
</dbReference>
<dbReference type="CDD" id="cd00006">
    <property type="entry name" value="PTS_IIA_man"/>
    <property type="match status" value="1"/>
</dbReference>
<accession>A0A1H6V4K3</accession>
<feature type="domain" description="PTS EIIB type-4" evidence="20">
    <location>
        <begin position="162"/>
        <end position="327"/>
    </location>
</feature>
<dbReference type="InterPro" id="IPR036667">
    <property type="entry name" value="PTS_IIB_sorbose-sp_sf"/>
</dbReference>
<dbReference type="GO" id="GO:0009401">
    <property type="term" value="P:phosphoenolpyruvate-dependent sugar phosphotransferase system"/>
    <property type="evidence" value="ECO:0007669"/>
    <property type="project" value="UniProtKB-KW"/>
</dbReference>
<organism evidence="21 22">
    <name type="scientific">Sharpea azabuensis</name>
    <dbReference type="NCBI Taxonomy" id="322505"/>
    <lineage>
        <taxon>Bacteria</taxon>
        <taxon>Bacillati</taxon>
        <taxon>Bacillota</taxon>
        <taxon>Erysipelotrichia</taxon>
        <taxon>Erysipelotrichales</taxon>
        <taxon>Coprobacillaceae</taxon>
        <taxon>Sharpea</taxon>
    </lineage>
</organism>
<keyword evidence="14" id="KW-0418">Kinase</keyword>
<keyword evidence="15" id="KW-0472">Membrane</keyword>
<evidence type="ECO:0000256" key="6">
    <source>
        <dbReference type="ARBA" id="ARBA00021685"/>
    </source>
</evidence>
<evidence type="ECO:0000313" key="21">
    <source>
        <dbReference type="EMBL" id="SEI97864.1"/>
    </source>
</evidence>
<evidence type="ECO:0000256" key="8">
    <source>
        <dbReference type="ARBA" id="ARBA00022475"/>
    </source>
</evidence>
<evidence type="ECO:0000256" key="10">
    <source>
        <dbReference type="ARBA" id="ARBA00022553"/>
    </source>
</evidence>
<dbReference type="InterPro" id="IPR004720">
    <property type="entry name" value="PTS_IIB_sorbose-sp"/>
</dbReference>
<evidence type="ECO:0000259" key="20">
    <source>
        <dbReference type="PROSITE" id="PS51101"/>
    </source>
</evidence>
<evidence type="ECO:0000313" key="22">
    <source>
        <dbReference type="Proteomes" id="UP000183028"/>
    </source>
</evidence>
<dbReference type="PROSITE" id="PS51096">
    <property type="entry name" value="PTS_EIIA_TYPE_4"/>
    <property type="match status" value="1"/>
</dbReference>
<keyword evidence="10" id="KW-0597">Phosphoprotein</keyword>
<keyword evidence="12" id="KW-0808">Transferase</keyword>
<keyword evidence="7" id="KW-0813">Transport</keyword>
<evidence type="ECO:0000256" key="14">
    <source>
        <dbReference type="ARBA" id="ARBA00022777"/>
    </source>
</evidence>
<keyword evidence="9" id="KW-0963">Cytoplasm</keyword>
<keyword evidence="22" id="KW-1185">Reference proteome</keyword>
<dbReference type="RefSeq" id="WP_033162897.1">
    <property type="nucleotide sequence ID" value="NZ_CACVPP010000020.1"/>
</dbReference>
<dbReference type="Proteomes" id="UP000183028">
    <property type="component" value="Unassembled WGS sequence"/>
</dbReference>
<dbReference type="InterPro" id="IPR051471">
    <property type="entry name" value="Bacterial_PTS_sugar_comp"/>
</dbReference>
<evidence type="ECO:0000256" key="2">
    <source>
        <dbReference type="ARBA" id="ARBA00004236"/>
    </source>
</evidence>
<evidence type="ECO:0000256" key="9">
    <source>
        <dbReference type="ARBA" id="ARBA00022490"/>
    </source>
</evidence>
<keyword evidence="13" id="KW-0598">Phosphotransferase system</keyword>
<dbReference type="AlphaFoldDB" id="A0A1H6V4K3"/>
<feature type="domain" description="PTS EIIA type-4" evidence="19">
    <location>
        <begin position="1"/>
        <end position="126"/>
    </location>
</feature>
<evidence type="ECO:0000259" key="19">
    <source>
        <dbReference type="PROSITE" id="PS51096"/>
    </source>
</evidence>
<dbReference type="OrthoDB" id="9788818at2"/>
<evidence type="ECO:0000256" key="3">
    <source>
        <dbReference type="ARBA" id="ARBA00004496"/>
    </source>
</evidence>
<dbReference type="Pfam" id="PF03610">
    <property type="entry name" value="EIIA-man"/>
    <property type="match status" value="1"/>
</dbReference>
<dbReference type="STRING" id="322505.SAMN04487836_13223"/>
<dbReference type="GeneID" id="54120296"/>
<dbReference type="CDD" id="cd00001">
    <property type="entry name" value="PTS_IIB_man"/>
    <property type="match status" value="1"/>
</dbReference>
<proteinExistence type="predicted"/>
<dbReference type="PANTHER" id="PTHR33799">
    <property type="entry name" value="PTS PERMEASE-RELATED-RELATED"/>
    <property type="match status" value="1"/>
</dbReference>
<gene>
    <name evidence="21" type="ORF">SAMN04487834_10411</name>
</gene>
<dbReference type="Gene3D" id="3.40.50.510">
    <property type="entry name" value="Phosphotransferase system, mannose-type IIA component"/>
    <property type="match status" value="1"/>
</dbReference>
<evidence type="ECO:0000256" key="4">
    <source>
        <dbReference type="ARBA" id="ARBA00011738"/>
    </source>
</evidence>
<dbReference type="GO" id="GO:0008982">
    <property type="term" value="F:protein-N(PI)-phosphohistidine-sugar phosphotransferase activity"/>
    <property type="evidence" value="ECO:0007669"/>
    <property type="project" value="InterPro"/>
</dbReference>
<dbReference type="InterPro" id="IPR033887">
    <property type="entry name" value="PTS_IIA_man"/>
</dbReference>
<dbReference type="eggNOG" id="COG2893">
    <property type="taxonomic scope" value="Bacteria"/>
</dbReference>
<dbReference type="EMBL" id="FNYK01000041">
    <property type="protein sequence ID" value="SEI97864.1"/>
    <property type="molecule type" value="Genomic_DNA"/>
</dbReference>
<dbReference type="InterPro" id="IPR036662">
    <property type="entry name" value="PTS_EIIA_man-typ_sf"/>
</dbReference>
<comment type="subcellular location">
    <subcellularLocation>
        <location evidence="2">Cell membrane</location>
    </subcellularLocation>
    <subcellularLocation>
        <location evidence="3">Cytoplasm</location>
    </subcellularLocation>
</comment>
<dbReference type="GO" id="GO:0016301">
    <property type="term" value="F:kinase activity"/>
    <property type="evidence" value="ECO:0007669"/>
    <property type="project" value="UniProtKB-KW"/>
</dbReference>
<evidence type="ECO:0000256" key="17">
    <source>
        <dbReference type="ARBA" id="ARBA00030229"/>
    </source>
</evidence>
<dbReference type="eggNOG" id="COG3444">
    <property type="taxonomic scope" value="Bacteria"/>
</dbReference>
<evidence type="ECO:0000256" key="12">
    <source>
        <dbReference type="ARBA" id="ARBA00022679"/>
    </source>
</evidence>
<sequence length="329" mass="35655">MVGIIIASHGEFAKGIYQSGKMIFGEQANVAPVTLMPSEGPEDIKKKMLDAIASFDDDKEIIFMCDLWSGTPFNQASSLLNGHEDHWAIMTGLNLPMLLEAYAARFSSESSHEIVAKVAGVAKDGVKVLPETIKIEGEEKKAEPADSMPKGAIPEGTVIGDGKIKYVLARIDTRLLHGQVATTWTKTTNPNRIIAVSDNVAHDALRKQMIEQAAPPGVKANVTTIDKMIKVDKDPRFGNTRAMLLFETPQDALRAIEGGVSIKELNLGSMAHSEGKVVCTKAVSMGKDDVETFEKLQKLGVKIVVKKVPADSEENFDEIMKKAKEGLGL</sequence>
<evidence type="ECO:0000256" key="18">
    <source>
        <dbReference type="ARBA" id="ARBA00032197"/>
    </source>
</evidence>
<keyword evidence="8" id="KW-1003">Cell membrane</keyword>
<protein>
    <recommendedName>
        <fullName evidence="6">PTS system mannose-specific EIIAB component</fullName>
        <ecNumber evidence="5">2.7.1.191</ecNumber>
    </recommendedName>
    <alternativeName>
        <fullName evidence="18">EIIAB-Man</fullName>
    </alternativeName>
    <alternativeName>
        <fullName evidence="17">EIII-Man</fullName>
    </alternativeName>
</protein>